<dbReference type="NCBIfam" id="TIGR00969">
    <property type="entry name" value="3a0106s02"/>
    <property type="match status" value="1"/>
</dbReference>
<evidence type="ECO:0000256" key="10">
    <source>
        <dbReference type="ARBA" id="ARBA00025323"/>
    </source>
</evidence>
<keyword evidence="11" id="KW-1003">Cell membrane</keyword>
<feature type="transmembrane region" description="Helical" evidence="11">
    <location>
        <begin position="32"/>
        <end position="58"/>
    </location>
</feature>
<comment type="subunit">
    <text evidence="3">The complex is composed of two ATP-binding proteins (CysA), two transmembrane proteins (CysT and CysW) and a solute-binding protein (CysP).</text>
</comment>
<dbReference type="InterPro" id="IPR000515">
    <property type="entry name" value="MetI-like"/>
</dbReference>
<feature type="transmembrane region" description="Helical" evidence="11">
    <location>
        <begin position="79"/>
        <end position="104"/>
    </location>
</feature>
<dbReference type="CDD" id="cd06261">
    <property type="entry name" value="TM_PBP2"/>
    <property type="match status" value="1"/>
</dbReference>
<keyword evidence="7 11" id="KW-1133">Transmembrane helix</keyword>
<dbReference type="InterPro" id="IPR011867">
    <property type="entry name" value="ModB_ABC"/>
</dbReference>
<dbReference type="NCBIfam" id="TIGR02139">
    <property type="entry name" value="permease_CysT"/>
    <property type="match status" value="1"/>
</dbReference>
<dbReference type="PROSITE" id="PS50928">
    <property type="entry name" value="ABC_TM1"/>
    <property type="match status" value="1"/>
</dbReference>
<comment type="similarity">
    <text evidence="11">Belongs to the binding-protein-dependent transport system permease family. CysTW subfamily.</text>
</comment>
<evidence type="ECO:0000259" key="12">
    <source>
        <dbReference type="PROSITE" id="PS50928"/>
    </source>
</evidence>
<keyword evidence="4 11" id="KW-0813">Transport</keyword>
<proteinExistence type="inferred from homology"/>
<keyword evidence="6 11" id="KW-0812">Transmembrane</keyword>
<keyword evidence="11" id="KW-0997">Cell inner membrane</keyword>
<dbReference type="EMBL" id="JAJHNU010000001">
    <property type="protein sequence ID" value="MDN4119948.1"/>
    <property type="molecule type" value="Genomic_DNA"/>
</dbReference>
<evidence type="ECO:0000256" key="11">
    <source>
        <dbReference type="RuleBase" id="RU365097"/>
    </source>
</evidence>
<dbReference type="NCBIfam" id="TIGR02141">
    <property type="entry name" value="modB_ABC"/>
    <property type="match status" value="1"/>
</dbReference>
<evidence type="ECO:0000256" key="1">
    <source>
        <dbReference type="ARBA" id="ARBA00002949"/>
    </source>
</evidence>
<feature type="transmembrane region" description="Helical" evidence="11">
    <location>
        <begin position="156"/>
        <end position="175"/>
    </location>
</feature>
<comment type="function">
    <text evidence="10">Part of the ABC transporter complex CysAWTP (TC 3.A.1.6.1) involved in sulfate/thiosulfate import. Probably responsible for the translocation of the substrate across the membrane.</text>
</comment>
<evidence type="ECO:0000256" key="5">
    <source>
        <dbReference type="ARBA" id="ARBA00022505"/>
    </source>
</evidence>
<reference evidence="13" key="1">
    <citation type="submission" date="2021-11" db="EMBL/GenBank/DDBJ databases">
        <title>Draft genome sequence of Alcaligenes endophyticus type strain CCUG 75668T.</title>
        <authorList>
            <person name="Salva-Serra F."/>
            <person name="Duran R.E."/>
            <person name="Seeger M."/>
            <person name="Moore E.R.B."/>
            <person name="Jaen-Luchoro D."/>
        </authorList>
    </citation>
    <scope>NUCLEOTIDE SEQUENCE</scope>
    <source>
        <strain evidence="13">CCUG 75668</strain>
    </source>
</reference>
<dbReference type="PANTHER" id="PTHR30406">
    <property type="entry name" value="SULFATE TRANSPORT SYSTEM PERMEASE PROTEIN"/>
    <property type="match status" value="1"/>
</dbReference>
<feature type="domain" description="ABC transmembrane type-1" evidence="12">
    <location>
        <begin position="79"/>
        <end position="282"/>
    </location>
</feature>
<feature type="transmembrane region" description="Helical" evidence="11">
    <location>
        <begin position="124"/>
        <end position="144"/>
    </location>
</feature>
<dbReference type="SUPFAM" id="SSF161098">
    <property type="entry name" value="MetI-like"/>
    <property type="match status" value="1"/>
</dbReference>
<evidence type="ECO:0000256" key="4">
    <source>
        <dbReference type="ARBA" id="ARBA00022448"/>
    </source>
</evidence>
<dbReference type="Proteomes" id="UP001168613">
    <property type="component" value="Unassembled WGS sequence"/>
</dbReference>
<organism evidence="13 14">
    <name type="scientific">Alcaligenes endophyticus</name>
    <dbReference type="NCBI Taxonomy" id="1929088"/>
    <lineage>
        <taxon>Bacteria</taxon>
        <taxon>Pseudomonadati</taxon>
        <taxon>Pseudomonadota</taxon>
        <taxon>Betaproteobacteria</taxon>
        <taxon>Burkholderiales</taxon>
        <taxon>Alcaligenaceae</taxon>
        <taxon>Alcaligenes</taxon>
    </lineage>
</organism>
<evidence type="ECO:0000256" key="3">
    <source>
        <dbReference type="ARBA" id="ARBA00011779"/>
    </source>
</evidence>
<evidence type="ECO:0000313" key="13">
    <source>
        <dbReference type="EMBL" id="MDN4119948.1"/>
    </source>
</evidence>
<keyword evidence="8" id="KW-0764">Sulfate transport</keyword>
<keyword evidence="14" id="KW-1185">Reference proteome</keyword>
<evidence type="ECO:0000256" key="6">
    <source>
        <dbReference type="ARBA" id="ARBA00022692"/>
    </source>
</evidence>
<gene>
    <name evidence="13" type="primary">cysT</name>
    <name evidence="13" type="ORF">LMS43_01470</name>
</gene>
<dbReference type="Gene3D" id="1.10.3720.10">
    <property type="entry name" value="MetI-like"/>
    <property type="match status" value="1"/>
</dbReference>
<comment type="function">
    <text evidence="1 11">Part of the binding-protein-dependent transport system for molybdenum; probably responsible for the translocation of the substrate across the membrane.</text>
</comment>
<dbReference type="InterPro" id="IPR005667">
    <property type="entry name" value="Sulph_transpt2"/>
</dbReference>
<accession>A0ABT8EF91</accession>
<dbReference type="InterPro" id="IPR011865">
    <property type="entry name" value="CysT_permease"/>
</dbReference>
<keyword evidence="9 11" id="KW-0472">Membrane</keyword>
<comment type="subcellular location">
    <subcellularLocation>
        <location evidence="11">Cell inner membrane</location>
        <topology evidence="11">Multi-pass membrane protein</topology>
    </subcellularLocation>
    <subcellularLocation>
        <location evidence="2">Cell membrane</location>
        <topology evidence="2">Multi-pass membrane protein</topology>
    </subcellularLocation>
</comment>
<protein>
    <recommendedName>
        <fullName evidence="11">Molybdenum transport system permease</fullName>
    </recommendedName>
</protein>
<dbReference type="InterPro" id="IPR035906">
    <property type="entry name" value="MetI-like_sf"/>
</dbReference>
<evidence type="ECO:0000256" key="2">
    <source>
        <dbReference type="ARBA" id="ARBA00004651"/>
    </source>
</evidence>
<dbReference type="RefSeq" id="WP_266122714.1">
    <property type="nucleotide sequence ID" value="NZ_JAJHNU010000001.1"/>
</dbReference>
<name>A0ABT8EF91_9BURK</name>
<sequence length="297" mass="33028">MSLAISVFNRASLTTFLQRVGFFRQRPVLPGFFLSFGFSVLFLSLIVLLPLSALMMYVSEMSWAQYWHAISDRRVLSAYSVTLQAALYSTLIATVVGFIIAWMISRYEFPGRRLIDALVDLPFALPTSVAGLTLATLFVSNGWLGQWLEPLGIKIAYQFPGIVVAMIFTSLPFVVRIVQPVMEELGAEYEEVAQTLGSSPWQTFWKVIFPPLIPAVVTGSSQAFIRSLGEFGAVIMIAGNTPYKTEVASLMIYVRLQEFEYPAAAAIASVVLMASLVLLFTLQWAQTRLLGWQRQVA</sequence>
<evidence type="ECO:0000256" key="7">
    <source>
        <dbReference type="ARBA" id="ARBA00022989"/>
    </source>
</evidence>
<evidence type="ECO:0000256" key="8">
    <source>
        <dbReference type="ARBA" id="ARBA00023032"/>
    </source>
</evidence>
<keyword evidence="5 11" id="KW-0500">Molybdenum</keyword>
<feature type="transmembrane region" description="Helical" evidence="11">
    <location>
        <begin position="263"/>
        <end position="285"/>
    </location>
</feature>
<evidence type="ECO:0000313" key="14">
    <source>
        <dbReference type="Proteomes" id="UP001168613"/>
    </source>
</evidence>
<dbReference type="PANTHER" id="PTHR30406:SF10">
    <property type="entry name" value="SULFATE TRANSPORT SYSTEM PERMEASE PROTEIN CYST"/>
    <property type="match status" value="1"/>
</dbReference>
<comment type="caution">
    <text evidence="13">The sequence shown here is derived from an EMBL/GenBank/DDBJ whole genome shotgun (WGS) entry which is preliminary data.</text>
</comment>
<evidence type="ECO:0000256" key="9">
    <source>
        <dbReference type="ARBA" id="ARBA00023136"/>
    </source>
</evidence>
<dbReference type="Pfam" id="PF00528">
    <property type="entry name" value="BPD_transp_1"/>
    <property type="match status" value="1"/>
</dbReference>